<name>A0A2U3NB39_9MYCO</name>
<keyword evidence="3" id="KW-0804">Transcription</keyword>
<gene>
    <name evidence="6" type="ORF">MTAB308_2180</name>
</gene>
<dbReference type="PANTHER" id="PTHR30055:SF234">
    <property type="entry name" value="HTH-TYPE TRANSCRIPTIONAL REGULATOR BETI"/>
    <property type="match status" value="1"/>
</dbReference>
<evidence type="ECO:0000313" key="6">
    <source>
        <dbReference type="EMBL" id="SPM28693.1"/>
    </source>
</evidence>
<evidence type="ECO:0000256" key="1">
    <source>
        <dbReference type="ARBA" id="ARBA00023015"/>
    </source>
</evidence>
<protein>
    <submittedName>
        <fullName evidence="6">TetR family transcriptional regulator</fullName>
    </submittedName>
</protein>
<sequence length="192" mass="20988">VTVVRSESTRRMPRAQRREQILEAATRAFARGGFANTGLDAIAAEAGVTPVILYRHFASKADLYREVIESGHARLREATGPDEFDDASIPALIRAAAADPDTFRLLYRYAATEAEFRDMIDTLVEGSADITRRHLAGIADDQWRNWAARLLPTMTIDAVIAWLDAGQPDPDRAAARIRSVVDAVIQAASGSP</sequence>
<evidence type="ECO:0000256" key="2">
    <source>
        <dbReference type="ARBA" id="ARBA00023125"/>
    </source>
</evidence>
<dbReference type="PANTHER" id="PTHR30055">
    <property type="entry name" value="HTH-TYPE TRANSCRIPTIONAL REGULATOR RUTR"/>
    <property type="match status" value="1"/>
</dbReference>
<evidence type="ECO:0000313" key="7">
    <source>
        <dbReference type="Proteomes" id="UP000241595"/>
    </source>
</evidence>
<dbReference type="STRING" id="1841859.GCA_900157385_02176"/>
<dbReference type="InterPro" id="IPR050109">
    <property type="entry name" value="HTH-type_TetR-like_transc_reg"/>
</dbReference>
<evidence type="ECO:0000259" key="5">
    <source>
        <dbReference type="PROSITE" id="PS50977"/>
    </source>
</evidence>
<keyword evidence="7" id="KW-1185">Reference proteome</keyword>
<keyword evidence="1" id="KW-0805">Transcription regulation</keyword>
<dbReference type="PROSITE" id="PS50977">
    <property type="entry name" value="HTH_TETR_2"/>
    <property type="match status" value="1"/>
</dbReference>
<keyword evidence="2 4" id="KW-0238">DNA-binding</keyword>
<dbReference type="AlphaFoldDB" id="A0A2U3NB39"/>
<reference evidence="6 7" key="1">
    <citation type="submission" date="2017-01" db="EMBL/GenBank/DDBJ databases">
        <authorList>
            <consortium name="Urmite Genomes"/>
        </authorList>
    </citation>
    <scope>NUCLEOTIDE SEQUENCE [LARGE SCALE GENOMIC DNA]</scope>
    <source>
        <strain evidence="6 7">AB308</strain>
    </source>
</reference>
<evidence type="ECO:0000256" key="3">
    <source>
        <dbReference type="ARBA" id="ARBA00023163"/>
    </source>
</evidence>
<dbReference type="InterPro" id="IPR009057">
    <property type="entry name" value="Homeodomain-like_sf"/>
</dbReference>
<dbReference type="EMBL" id="FTRV01000011">
    <property type="protein sequence ID" value="SPM28693.1"/>
    <property type="molecule type" value="Genomic_DNA"/>
</dbReference>
<dbReference type="PRINTS" id="PR00455">
    <property type="entry name" value="HTHTETR"/>
</dbReference>
<dbReference type="SUPFAM" id="SSF46689">
    <property type="entry name" value="Homeodomain-like"/>
    <property type="match status" value="1"/>
</dbReference>
<dbReference type="GO" id="GO:0000976">
    <property type="term" value="F:transcription cis-regulatory region binding"/>
    <property type="evidence" value="ECO:0007669"/>
    <property type="project" value="TreeGrafter"/>
</dbReference>
<organism evidence="6 7">
    <name type="scientific">Mycobacterium terramassiliense</name>
    <dbReference type="NCBI Taxonomy" id="1841859"/>
    <lineage>
        <taxon>Bacteria</taxon>
        <taxon>Bacillati</taxon>
        <taxon>Actinomycetota</taxon>
        <taxon>Actinomycetes</taxon>
        <taxon>Mycobacteriales</taxon>
        <taxon>Mycobacteriaceae</taxon>
        <taxon>Mycobacterium</taxon>
    </lineage>
</organism>
<dbReference type="GO" id="GO:0003700">
    <property type="term" value="F:DNA-binding transcription factor activity"/>
    <property type="evidence" value="ECO:0007669"/>
    <property type="project" value="TreeGrafter"/>
</dbReference>
<feature type="domain" description="HTH tetR-type" evidence="5">
    <location>
        <begin position="15"/>
        <end position="75"/>
    </location>
</feature>
<accession>A0A2U3NB39</accession>
<dbReference type="Gene3D" id="1.10.357.10">
    <property type="entry name" value="Tetracycline Repressor, domain 2"/>
    <property type="match status" value="1"/>
</dbReference>
<evidence type="ECO:0000256" key="4">
    <source>
        <dbReference type="PROSITE-ProRule" id="PRU00335"/>
    </source>
</evidence>
<dbReference type="InterPro" id="IPR001647">
    <property type="entry name" value="HTH_TetR"/>
</dbReference>
<feature type="DNA-binding region" description="H-T-H motif" evidence="4">
    <location>
        <begin position="38"/>
        <end position="57"/>
    </location>
</feature>
<feature type="non-terminal residue" evidence="6">
    <location>
        <position position="1"/>
    </location>
</feature>
<proteinExistence type="predicted"/>
<dbReference type="Pfam" id="PF00440">
    <property type="entry name" value="TetR_N"/>
    <property type="match status" value="1"/>
</dbReference>
<dbReference type="Proteomes" id="UP000241595">
    <property type="component" value="Unassembled WGS sequence"/>
</dbReference>